<proteinExistence type="predicted"/>
<evidence type="ECO:0000313" key="2">
    <source>
        <dbReference type="EMBL" id="MFC3204868.1"/>
    </source>
</evidence>
<reference evidence="3" key="1">
    <citation type="journal article" date="2019" name="Int. J. Syst. Evol. Microbiol.">
        <title>The Global Catalogue of Microorganisms (GCM) 10K type strain sequencing project: providing services to taxonomists for standard genome sequencing and annotation.</title>
        <authorList>
            <consortium name="The Broad Institute Genomics Platform"/>
            <consortium name="The Broad Institute Genome Sequencing Center for Infectious Disease"/>
            <person name="Wu L."/>
            <person name="Ma J."/>
        </authorList>
    </citation>
    <scope>NUCLEOTIDE SEQUENCE [LARGE SCALE GENOMIC DNA]</scope>
    <source>
        <strain evidence="3">KCTC 52165</strain>
    </source>
</reference>
<evidence type="ECO:0000313" key="3">
    <source>
        <dbReference type="Proteomes" id="UP001595583"/>
    </source>
</evidence>
<feature type="region of interest" description="Disordered" evidence="1">
    <location>
        <begin position="1"/>
        <end position="38"/>
    </location>
</feature>
<comment type="caution">
    <text evidence="2">The sequence shown here is derived from an EMBL/GenBank/DDBJ whole genome shotgun (WGS) entry which is preliminary data.</text>
</comment>
<dbReference type="RefSeq" id="WP_378217743.1">
    <property type="nucleotide sequence ID" value="NZ_JBHRTK010000001.1"/>
</dbReference>
<name>A0ABV7K651_9HYPH</name>
<dbReference type="Proteomes" id="UP001595583">
    <property type="component" value="Unassembled WGS sequence"/>
</dbReference>
<gene>
    <name evidence="2" type="ORF">ACFOHJ_01455</name>
</gene>
<dbReference type="EMBL" id="JBHRTK010000001">
    <property type="protein sequence ID" value="MFC3204868.1"/>
    <property type="molecule type" value="Genomic_DNA"/>
</dbReference>
<feature type="compositionally biased region" description="Basic and acidic residues" evidence="1">
    <location>
        <begin position="1"/>
        <end position="11"/>
    </location>
</feature>
<keyword evidence="3" id="KW-1185">Reference proteome</keyword>
<evidence type="ECO:0000256" key="1">
    <source>
        <dbReference type="SAM" id="MobiDB-lite"/>
    </source>
</evidence>
<organism evidence="2 3">
    <name type="scientific">Aquamicrobium soli</name>
    <dbReference type="NCBI Taxonomy" id="1811518"/>
    <lineage>
        <taxon>Bacteria</taxon>
        <taxon>Pseudomonadati</taxon>
        <taxon>Pseudomonadota</taxon>
        <taxon>Alphaproteobacteria</taxon>
        <taxon>Hyphomicrobiales</taxon>
        <taxon>Phyllobacteriaceae</taxon>
        <taxon>Aquamicrobium</taxon>
    </lineage>
</organism>
<sequence>MTDAEHEKAEQHGNGAPVVAHDKGQSQQCDGAQDEARSANLARREPLIEAHDQQRCKEDGVKVHRADATEVVNPSASLSACNACDGLS</sequence>
<accession>A0ABV7K651</accession>
<protein>
    <submittedName>
        <fullName evidence="2">Uncharacterized protein</fullName>
    </submittedName>
</protein>